<gene>
    <name evidence="1" type="ORF">EZS28_027574</name>
</gene>
<reference evidence="1 2" key="1">
    <citation type="submission" date="2019-03" db="EMBL/GenBank/DDBJ databases">
        <title>Single cell metagenomics reveals metabolic interactions within the superorganism composed of flagellate Streblomastix strix and complex community of Bacteroidetes bacteria on its surface.</title>
        <authorList>
            <person name="Treitli S.C."/>
            <person name="Kolisko M."/>
            <person name="Husnik F."/>
            <person name="Keeling P."/>
            <person name="Hampl V."/>
        </authorList>
    </citation>
    <scope>NUCLEOTIDE SEQUENCE [LARGE SCALE GENOMIC DNA]</scope>
    <source>
        <strain evidence="1">ST1C</strain>
    </source>
</reference>
<comment type="caution">
    <text evidence="1">The sequence shown here is derived from an EMBL/GenBank/DDBJ whole genome shotgun (WGS) entry which is preliminary data.</text>
</comment>
<dbReference type="AlphaFoldDB" id="A0A5J4V2D5"/>
<proteinExistence type="predicted"/>
<dbReference type="PANTHER" id="PTHR33050:SF7">
    <property type="entry name" value="RIBONUCLEASE H"/>
    <property type="match status" value="1"/>
</dbReference>
<dbReference type="OrthoDB" id="10068174at2759"/>
<evidence type="ECO:0000313" key="1">
    <source>
        <dbReference type="EMBL" id="KAA6376899.1"/>
    </source>
</evidence>
<protein>
    <submittedName>
        <fullName evidence="1">Uncharacterized protein</fullName>
    </submittedName>
</protein>
<sequence length="248" mass="28741">MTMIADAASSGWSFALVKESKIIAMAQKSWNKTIRGDTSTAISDIKKQKVAPTLIKKIKQVYQTIEKLGIQILITRLPGVKNEIADALSRLSTVGDYKVKEKFFQQTCFKMNLNPTIDLLSQHFNNLQPRFMQTIKGYGEITIDALNQVWKMEIPWIYPPIPLFPTVLKKIREEQIRAMIIAPQWQSQIWYKELVNENDQSFILGWSREILEPGTQLIKKNLKLLSGKICCFLVDRRPENDEYMQERF</sequence>
<evidence type="ECO:0000313" key="2">
    <source>
        <dbReference type="Proteomes" id="UP000324800"/>
    </source>
</evidence>
<accession>A0A5J4V2D5</accession>
<dbReference type="InterPro" id="IPR052055">
    <property type="entry name" value="Hepadnavirus_pol/RT"/>
</dbReference>
<dbReference type="Proteomes" id="UP000324800">
    <property type="component" value="Unassembled WGS sequence"/>
</dbReference>
<organism evidence="1 2">
    <name type="scientific">Streblomastix strix</name>
    <dbReference type="NCBI Taxonomy" id="222440"/>
    <lineage>
        <taxon>Eukaryota</taxon>
        <taxon>Metamonada</taxon>
        <taxon>Preaxostyla</taxon>
        <taxon>Oxymonadida</taxon>
        <taxon>Streblomastigidae</taxon>
        <taxon>Streblomastix</taxon>
    </lineage>
</organism>
<dbReference type="EMBL" id="SNRW01010203">
    <property type="protein sequence ID" value="KAA6376899.1"/>
    <property type="molecule type" value="Genomic_DNA"/>
</dbReference>
<name>A0A5J4V2D5_9EUKA</name>
<dbReference type="PANTHER" id="PTHR33050">
    <property type="entry name" value="REVERSE TRANSCRIPTASE DOMAIN-CONTAINING PROTEIN"/>
    <property type="match status" value="1"/>
</dbReference>